<feature type="compositionally biased region" description="Polar residues" evidence="1">
    <location>
        <begin position="1"/>
        <end position="11"/>
    </location>
</feature>
<accession>A0A1E5VKG4</accession>
<dbReference type="Proteomes" id="UP000095767">
    <property type="component" value="Unassembled WGS sequence"/>
</dbReference>
<evidence type="ECO:0000313" key="2">
    <source>
        <dbReference type="EMBL" id="OEL25605.1"/>
    </source>
</evidence>
<protein>
    <submittedName>
        <fullName evidence="2">Uncharacterized protein</fullName>
    </submittedName>
</protein>
<proteinExistence type="predicted"/>
<comment type="caution">
    <text evidence="2">The sequence shown here is derived from an EMBL/GenBank/DDBJ whole genome shotgun (WGS) entry which is preliminary data.</text>
</comment>
<dbReference type="AlphaFoldDB" id="A0A1E5VKG4"/>
<evidence type="ECO:0000256" key="1">
    <source>
        <dbReference type="SAM" id="MobiDB-lite"/>
    </source>
</evidence>
<sequence length="105" mass="10660">MGSSADNSSTLAPAVRQRNAGASSSTNFKCEGVVFTVTERNEVAEGMTGGGPARVLGGESFFDEATGTRQHLVDVQAGEGRGQAWSPCARTSAALSPSGGSFGVY</sequence>
<organism evidence="2 3">
    <name type="scientific">Dichanthelium oligosanthes</name>
    <dbReference type="NCBI Taxonomy" id="888268"/>
    <lineage>
        <taxon>Eukaryota</taxon>
        <taxon>Viridiplantae</taxon>
        <taxon>Streptophyta</taxon>
        <taxon>Embryophyta</taxon>
        <taxon>Tracheophyta</taxon>
        <taxon>Spermatophyta</taxon>
        <taxon>Magnoliopsida</taxon>
        <taxon>Liliopsida</taxon>
        <taxon>Poales</taxon>
        <taxon>Poaceae</taxon>
        <taxon>PACMAD clade</taxon>
        <taxon>Panicoideae</taxon>
        <taxon>Panicodae</taxon>
        <taxon>Paniceae</taxon>
        <taxon>Dichantheliinae</taxon>
        <taxon>Dichanthelium</taxon>
    </lineage>
</organism>
<evidence type="ECO:0000313" key="3">
    <source>
        <dbReference type="Proteomes" id="UP000095767"/>
    </source>
</evidence>
<name>A0A1E5VKG4_9POAL</name>
<dbReference type="EMBL" id="LWDX02036840">
    <property type="protein sequence ID" value="OEL25605.1"/>
    <property type="molecule type" value="Genomic_DNA"/>
</dbReference>
<reference evidence="2 3" key="1">
    <citation type="submission" date="2016-09" db="EMBL/GenBank/DDBJ databases">
        <title>The draft genome of Dichanthelium oligosanthes: A C3 panicoid grass species.</title>
        <authorList>
            <person name="Studer A.J."/>
            <person name="Schnable J.C."/>
            <person name="Brutnell T.P."/>
        </authorList>
    </citation>
    <scope>NUCLEOTIDE SEQUENCE [LARGE SCALE GENOMIC DNA]</scope>
    <source>
        <strain evidence="3">cv. Kellogg 1175</strain>
        <tissue evidence="2">Leaf</tissue>
    </source>
</reference>
<gene>
    <name evidence="2" type="ORF">BAE44_0013376</name>
</gene>
<feature type="region of interest" description="Disordered" evidence="1">
    <location>
        <begin position="1"/>
        <end position="24"/>
    </location>
</feature>
<keyword evidence="3" id="KW-1185">Reference proteome</keyword>